<name>A0A9P5PFR4_9AGAR</name>
<feature type="compositionally biased region" description="Polar residues" evidence="1">
    <location>
        <begin position="490"/>
        <end position="510"/>
    </location>
</feature>
<evidence type="ECO:0000313" key="2">
    <source>
        <dbReference type="EMBL" id="KAF9062578.1"/>
    </source>
</evidence>
<proteinExistence type="predicted"/>
<organism evidence="2 3">
    <name type="scientific">Rhodocollybia butyracea</name>
    <dbReference type="NCBI Taxonomy" id="206335"/>
    <lineage>
        <taxon>Eukaryota</taxon>
        <taxon>Fungi</taxon>
        <taxon>Dikarya</taxon>
        <taxon>Basidiomycota</taxon>
        <taxon>Agaricomycotina</taxon>
        <taxon>Agaricomycetes</taxon>
        <taxon>Agaricomycetidae</taxon>
        <taxon>Agaricales</taxon>
        <taxon>Marasmiineae</taxon>
        <taxon>Omphalotaceae</taxon>
        <taxon>Rhodocollybia</taxon>
    </lineage>
</organism>
<feature type="compositionally biased region" description="Polar residues" evidence="1">
    <location>
        <begin position="409"/>
        <end position="423"/>
    </location>
</feature>
<feature type="compositionally biased region" description="Polar residues" evidence="1">
    <location>
        <begin position="443"/>
        <end position="452"/>
    </location>
</feature>
<feature type="compositionally biased region" description="Polar residues" evidence="1">
    <location>
        <begin position="188"/>
        <end position="213"/>
    </location>
</feature>
<accession>A0A9P5PFR4</accession>
<evidence type="ECO:0000313" key="3">
    <source>
        <dbReference type="Proteomes" id="UP000772434"/>
    </source>
</evidence>
<comment type="caution">
    <text evidence="2">The sequence shown here is derived from an EMBL/GenBank/DDBJ whole genome shotgun (WGS) entry which is preliminary data.</text>
</comment>
<dbReference type="AlphaFoldDB" id="A0A9P5PFR4"/>
<protein>
    <submittedName>
        <fullName evidence="2">Uncharacterized protein</fullName>
    </submittedName>
</protein>
<dbReference type="EMBL" id="JADNRY010000168">
    <property type="protein sequence ID" value="KAF9062578.1"/>
    <property type="molecule type" value="Genomic_DNA"/>
</dbReference>
<evidence type="ECO:0000256" key="1">
    <source>
        <dbReference type="SAM" id="MobiDB-lite"/>
    </source>
</evidence>
<dbReference type="Proteomes" id="UP000772434">
    <property type="component" value="Unassembled WGS sequence"/>
</dbReference>
<sequence length="542" mass="59636">MVAGFFKLPSKGMLYAIDWNAEITKKEDVLDVTSTSNYKPMVYFAVEDLGAIQDPNGLCKRHNPCFGWTQTEISYRFGSILSLVSATTDEHGHQTVTWGRYRLDPLASSRWDPSETLTQGNRFNTAFKRTFENFGINKRSTVNIQVVGTLVIEKATKESSNLGSKRKKGPGDVEDGVMKKPKIEGATSKGSNSKQDGKGLNNQPGKLSSSSAKQPDVILKPLYPVSDSHNHEPGKPSPPAIDVTIVDEDLNPVTKTNEGPRQRISLKVANFFKLPSGPGGYINWKTKFTRAPEVFHPSLGFRNKPIARFSVKDYGGTQAHEDLCKNQPCFGWVRKNRHSIFGSIFSRSRVSVDKDGHQTATWLRYPLDPWTDDAADKEFGETLKKSELKKGITVIIEELNEDPKELASSGRNGKGKTTTSTKINRGAGGGKTVEGSKEYNEVNGPNRQSNGHSEPAGHVKQNSKQANIECAELTIEVTVAIPANPILPGSPSNTHSQKPQTGKTSPSAENNVDPFNGDDWIDAWPDLNGGLNDPTTRGYHWW</sequence>
<reference evidence="2" key="1">
    <citation type="submission" date="2020-11" db="EMBL/GenBank/DDBJ databases">
        <authorList>
            <consortium name="DOE Joint Genome Institute"/>
            <person name="Ahrendt S."/>
            <person name="Riley R."/>
            <person name="Andreopoulos W."/>
            <person name="Labutti K."/>
            <person name="Pangilinan J."/>
            <person name="Ruiz-Duenas F.J."/>
            <person name="Barrasa J.M."/>
            <person name="Sanchez-Garcia M."/>
            <person name="Camarero S."/>
            <person name="Miyauchi S."/>
            <person name="Serrano A."/>
            <person name="Linde D."/>
            <person name="Babiker R."/>
            <person name="Drula E."/>
            <person name="Ayuso-Fernandez I."/>
            <person name="Pacheco R."/>
            <person name="Padilla G."/>
            <person name="Ferreira P."/>
            <person name="Barriuso J."/>
            <person name="Kellner H."/>
            <person name="Castanera R."/>
            <person name="Alfaro M."/>
            <person name="Ramirez L."/>
            <person name="Pisabarro A.G."/>
            <person name="Kuo A."/>
            <person name="Tritt A."/>
            <person name="Lipzen A."/>
            <person name="He G."/>
            <person name="Yan M."/>
            <person name="Ng V."/>
            <person name="Cullen D."/>
            <person name="Martin F."/>
            <person name="Rosso M.-N."/>
            <person name="Henrissat B."/>
            <person name="Hibbett D."/>
            <person name="Martinez A.T."/>
            <person name="Grigoriev I.V."/>
        </authorList>
    </citation>
    <scope>NUCLEOTIDE SEQUENCE</scope>
    <source>
        <strain evidence="2">AH 40177</strain>
    </source>
</reference>
<feature type="region of interest" description="Disordered" evidence="1">
    <location>
        <begin position="158"/>
        <end position="243"/>
    </location>
</feature>
<feature type="region of interest" description="Disordered" evidence="1">
    <location>
        <begin position="403"/>
        <end position="464"/>
    </location>
</feature>
<feature type="region of interest" description="Disordered" evidence="1">
    <location>
        <begin position="486"/>
        <end position="520"/>
    </location>
</feature>
<gene>
    <name evidence="2" type="ORF">BDP27DRAFT_1427784</name>
</gene>
<keyword evidence="3" id="KW-1185">Reference proteome</keyword>